<dbReference type="STRING" id="1121883.SAMN02745226_00610"/>
<keyword evidence="3" id="KW-0812">Transmembrane</keyword>
<evidence type="ECO:0000256" key="2">
    <source>
        <dbReference type="PIRNR" id="PIRNR016661"/>
    </source>
</evidence>
<comment type="subcellular location">
    <subcellularLocation>
        <location evidence="2">Cell membrane</location>
        <topology evidence="2">Multi-pass membrane protein</topology>
    </subcellularLocation>
</comment>
<keyword evidence="2" id="KW-0813">Transport</keyword>
<dbReference type="OrthoDB" id="9803495at2"/>
<dbReference type="Pfam" id="PF02632">
    <property type="entry name" value="BioY"/>
    <property type="match status" value="1"/>
</dbReference>
<dbReference type="Gene3D" id="1.10.1760.20">
    <property type="match status" value="1"/>
</dbReference>
<protein>
    <recommendedName>
        <fullName evidence="2">Biotin transporter</fullName>
    </recommendedName>
</protein>
<sequence>MANNYRYTQNKSERTLRLGFIPLFTALTAVGAQISLPIGSVPITLQMLFVFLTGFLLEPIDAFVSMALYLVLGASGIPVFANFSAGLSHLVGPTAGYLWAFPISALLIANLRRKLGNIFAGFVGLSIVYFHGWLVLGMYLKNFSKAFLVGVVPFALIDAVKLALAIYAAQKIEKVLGGSVYGKA</sequence>
<dbReference type="AlphaFoldDB" id="A0A1M7S800"/>
<keyword evidence="3" id="KW-1133">Transmembrane helix</keyword>
<dbReference type="EMBL" id="FRDJ01000002">
    <property type="protein sequence ID" value="SHN54452.1"/>
    <property type="molecule type" value="Genomic_DNA"/>
</dbReference>
<dbReference type="PANTHER" id="PTHR34295:SF1">
    <property type="entry name" value="BIOTIN TRANSPORTER BIOY"/>
    <property type="match status" value="1"/>
</dbReference>
<dbReference type="InterPro" id="IPR003784">
    <property type="entry name" value="BioY"/>
</dbReference>
<accession>A0A1M7S800</accession>
<proteinExistence type="inferred from homology"/>
<gene>
    <name evidence="4" type="ORF">SAMN02745226_00610</name>
</gene>
<evidence type="ECO:0000256" key="3">
    <source>
        <dbReference type="SAM" id="Phobius"/>
    </source>
</evidence>
<dbReference type="Proteomes" id="UP000184207">
    <property type="component" value="Unassembled WGS sequence"/>
</dbReference>
<feature type="transmembrane region" description="Helical" evidence="3">
    <location>
        <begin position="118"/>
        <end position="140"/>
    </location>
</feature>
<dbReference type="PANTHER" id="PTHR34295">
    <property type="entry name" value="BIOTIN TRANSPORTER BIOY"/>
    <property type="match status" value="1"/>
</dbReference>
<feature type="transmembrane region" description="Helical" evidence="3">
    <location>
        <begin position="90"/>
        <end position="111"/>
    </location>
</feature>
<comment type="similarity">
    <text evidence="1 2">Belongs to the BioY family.</text>
</comment>
<keyword evidence="2 3" id="KW-0472">Membrane</keyword>
<reference evidence="5" key="1">
    <citation type="submission" date="2016-12" db="EMBL/GenBank/DDBJ databases">
        <authorList>
            <person name="Varghese N."/>
            <person name="Submissions S."/>
        </authorList>
    </citation>
    <scope>NUCLEOTIDE SEQUENCE [LARGE SCALE GENOMIC DNA]</scope>
    <source>
        <strain evidence="5">DSM 13020</strain>
    </source>
</reference>
<dbReference type="GO" id="GO:0005886">
    <property type="term" value="C:plasma membrane"/>
    <property type="evidence" value="ECO:0007669"/>
    <property type="project" value="UniProtKB-SubCell"/>
</dbReference>
<dbReference type="GO" id="GO:0015225">
    <property type="term" value="F:biotin transmembrane transporter activity"/>
    <property type="evidence" value="ECO:0007669"/>
    <property type="project" value="UniProtKB-UniRule"/>
</dbReference>
<keyword evidence="2" id="KW-1003">Cell membrane</keyword>
<feature type="transmembrane region" description="Helical" evidence="3">
    <location>
        <begin position="16"/>
        <end position="34"/>
    </location>
</feature>
<evidence type="ECO:0000256" key="1">
    <source>
        <dbReference type="ARBA" id="ARBA00010692"/>
    </source>
</evidence>
<feature type="transmembrane region" description="Helical" evidence="3">
    <location>
        <begin position="146"/>
        <end position="169"/>
    </location>
</feature>
<evidence type="ECO:0000313" key="5">
    <source>
        <dbReference type="Proteomes" id="UP000184207"/>
    </source>
</evidence>
<organism evidence="4 5">
    <name type="scientific">Fervidobacterium gondwanense DSM 13020</name>
    <dbReference type="NCBI Taxonomy" id="1121883"/>
    <lineage>
        <taxon>Bacteria</taxon>
        <taxon>Thermotogati</taxon>
        <taxon>Thermotogota</taxon>
        <taxon>Thermotogae</taxon>
        <taxon>Thermotogales</taxon>
        <taxon>Fervidobacteriaceae</taxon>
        <taxon>Fervidobacterium</taxon>
    </lineage>
</organism>
<dbReference type="RefSeq" id="WP_072758182.1">
    <property type="nucleotide sequence ID" value="NZ_FRDJ01000002.1"/>
</dbReference>
<feature type="transmembrane region" description="Helical" evidence="3">
    <location>
        <begin position="64"/>
        <end position="84"/>
    </location>
</feature>
<name>A0A1M7S800_FERGO</name>
<evidence type="ECO:0000313" key="4">
    <source>
        <dbReference type="EMBL" id="SHN54452.1"/>
    </source>
</evidence>
<keyword evidence="5" id="KW-1185">Reference proteome</keyword>
<dbReference type="PIRSF" id="PIRSF016661">
    <property type="entry name" value="BioY"/>
    <property type="match status" value="1"/>
</dbReference>